<dbReference type="SUPFAM" id="SSF51197">
    <property type="entry name" value="Clavaminate synthase-like"/>
    <property type="match status" value="1"/>
</dbReference>
<name>A0ABY7GAX5_MYAAR</name>
<dbReference type="EMBL" id="CP111028">
    <property type="protein sequence ID" value="WAR30383.1"/>
    <property type="molecule type" value="Genomic_DNA"/>
</dbReference>
<dbReference type="Pfam" id="PF05721">
    <property type="entry name" value="PhyH"/>
    <property type="match status" value="1"/>
</dbReference>
<evidence type="ECO:0000256" key="1">
    <source>
        <dbReference type="ARBA" id="ARBA00001962"/>
    </source>
</evidence>
<proteinExistence type="predicted"/>
<gene>
    <name evidence="2" type="ORF">MAR_032925</name>
</gene>
<organism evidence="2 3">
    <name type="scientific">Mya arenaria</name>
    <name type="common">Soft-shell clam</name>
    <dbReference type="NCBI Taxonomy" id="6604"/>
    <lineage>
        <taxon>Eukaryota</taxon>
        <taxon>Metazoa</taxon>
        <taxon>Spiralia</taxon>
        <taxon>Lophotrochozoa</taxon>
        <taxon>Mollusca</taxon>
        <taxon>Bivalvia</taxon>
        <taxon>Autobranchia</taxon>
        <taxon>Heteroconchia</taxon>
        <taxon>Euheterodonta</taxon>
        <taxon>Imparidentia</taxon>
        <taxon>Neoheterodontei</taxon>
        <taxon>Myida</taxon>
        <taxon>Myoidea</taxon>
        <taxon>Myidae</taxon>
        <taxon>Mya</taxon>
    </lineage>
</organism>
<dbReference type="InterPro" id="IPR008775">
    <property type="entry name" value="Phytyl_CoA_dOase-like"/>
</dbReference>
<sequence>MNIWNQPGKDVTGMVGRCEKVVNTCEALLEGEFNTNKNLSRYWYQNGCLFPNMITVFIAMDKCEKANGCLQYLPGSHLCGRLDHHRLGGQFEADTDRIEDIKKHCPLAFAEMESGDALFMHCNVLHCSSANLSDKRRWALLCDG</sequence>
<dbReference type="PANTHER" id="PTHR20883:SF51">
    <property type="entry name" value="PHYTANOYL-COA HYDROXYLASE"/>
    <property type="match status" value="1"/>
</dbReference>
<evidence type="ECO:0000313" key="3">
    <source>
        <dbReference type="Proteomes" id="UP001164746"/>
    </source>
</evidence>
<evidence type="ECO:0000313" key="2">
    <source>
        <dbReference type="EMBL" id="WAR30383.1"/>
    </source>
</evidence>
<dbReference type="Proteomes" id="UP001164746">
    <property type="component" value="Chromosome 17"/>
</dbReference>
<dbReference type="Gene3D" id="2.60.120.620">
    <property type="entry name" value="q2cbj1_9rhob like domain"/>
    <property type="match status" value="1"/>
</dbReference>
<accession>A0ABY7GAX5</accession>
<comment type="cofactor">
    <cofactor evidence="1">
        <name>Fe cation</name>
        <dbReference type="ChEBI" id="CHEBI:24875"/>
    </cofactor>
</comment>
<dbReference type="PANTHER" id="PTHR20883">
    <property type="entry name" value="PHYTANOYL-COA DIOXYGENASE DOMAIN CONTAINING 1"/>
    <property type="match status" value="1"/>
</dbReference>
<reference evidence="2" key="1">
    <citation type="submission" date="2022-11" db="EMBL/GenBank/DDBJ databases">
        <title>Centuries of genome instability and evolution in soft-shell clam transmissible cancer (bioRxiv).</title>
        <authorList>
            <person name="Hart S.F.M."/>
            <person name="Yonemitsu M.A."/>
            <person name="Giersch R.M."/>
            <person name="Beal B.F."/>
            <person name="Arriagada G."/>
            <person name="Davis B.W."/>
            <person name="Ostrander E.A."/>
            <person name="Goff S.P."/>
            <person name="Metzger M.J."/>
        </authorList>
    </citation>
    <scope>NUCLEOTIDE SEQUENCE</scope>
    <source>
        <strain evidence="2">MELC-2E11</strain>
        <tissue evidence="2">Siphon/mantle</tissue>
    </source>
</reference>
<protein>
    <submittedName>
        <fullName evidence="2">PAHX-like protein</fullName>
    </submittedName>
</protein>
<keyword evidence="3" id="KW-1185">Reference proteome</keyword>